<dbReference type="InterPro" id="IPR053136">
    <property type="entry name" value="UTP_pyrophosphatase-like"/>
</dbReference>
<dbReference type="AlphaFoldDB" id="A0A098C1P8"/>
<reference evidence="2 3" key="1">
    <citation type="submission" date="2014-08" db="EMBL/GenBank/DDBJ databases">
        <authorList>
            <person name="Wibberg D."/>
        </authorList>
    </citation>
    <scope>NUCLEOTIDE SEQUENCE [LARGE SCALE GENOMIC DNA]</scope>
    <source>
        <strain evidence="3">ING2-E5B</strain>
    </source>
</reference>
<dbReference type="EMBL" id="LN515532">
    <property type="protein sequence ID" value="CEA16809.1"/>
    <property type="molecule type" value="Genomic_DNA"/>
</dbReference>
<dbReference type="HOGENOM" id="CLU_065947_1_1_10"/>
<dbReference type="PANTHER" id="PTHR30399:SF1">
    <property type="entry name" value="UTP PYROPHOSPHATASE"/>
    <property type="match status" value="1"/>
</dbReference>
<evidence type="ECO:0000313" key="2">
    <source>
        <dbReference type="EMBL" id="CEA16809.1"/>
    </source>
</evidence>
<proteinExistence type="predicted"/>
<dbReference type="InterPro" id="IPR002725">
    <property type="entry name" value="YgjP-like_metallopeptidase"/>
</dbReference>
<evidence type="ECO:0000313" key="3">
    <source>
        <dbReference type="Proteomes" id="UP000032417"/>
    </source>
</evidence>
<dbReference type="Pfam" id="PF01863">
    <property type="entry name" value="YgjP-like"/>
    <property type="match status" value="1"/>
</dbReference>
<name>A0A098C1P8_9BACT</name>
<dbReference type="PANTHER" id="PTHR30399">
    <property type="entry name" value="UNCHARACTERIZED PROTEIN YGJP"/>
    <property type="match status" value="1"/>
</dbReference>
<dbReference type="CDD" id="cd07344">
    <property type="entry name" value="M48_yhfN_like"/>
    <property type="match status" value="1"/>
</dbReference>
<gene>
    <name evidence="2" type="ORF">ING2E5B_2080</name>
</gene>
<accession>A0A098C1P8</accession>
<evidence type="ECO:0000259" key="1">
    <source>
        <dbReference type="Pfam" id="PF01863"/>
    </source>
</evidence>
<sequence>MNVASLSYSLVKSSRKSISIIVHPDGRVVVKAPKRATNGQIHEVLKNRMGWIEKHRKRFEEQRLKNPERKFLSGERHLFLGEEFILRIRKADVNRVMLNCEYIDVECVDESIVEELMRQWHLSMAKERLPQIVTPVIESFRSIYKVAPARITVKHMRSRWGSCSSRKAVSLNSKLIMTPERCIEYVMVHELCHLIHFNHSENFYSLLAEILPDWKERKKELRSFSLYGY</sequence>
<feature type="domain" description="YgjP-like metallopeptidase" evidence="1">
    <location>
        <begin position="16"/>
        <end position="223"/>
    </location>
</feature>
<protein>
    <recommendedName>
        <fullName evidence="1">YgjP-like metallopeptidase domain-containing protein</fullName>
    </recommendedName>
</protein>
<dbReference type="Gene3D" id="3.30.2010.10">
    <property type="entry name" value="Metalloproteases ('zincins'), catalytic domain"/>
    <property type="match status" value="1"/>
</dbReference>
<keyword evidence="3" id="KW-1185">Reference proteome</keyword>
<dbReference type="STRING" id="1562970.ING2E5B_2080"/>
<organism evidence="2 3">
    <name type="scientific">Fermentimonas caenicola</name>
    <dbReference type="NCBI Taxonomy" id="1562970"/>
    <lineage>
        <taxon>Bacteria</taxon>
        <taxon>Pseudomonadati</taxon>
        <taxon>Bacteroidota</taxon>
        <taxon>Bacteroidia</taxon>
        <taxon>Bacteroidales</taxon>
        <taxon>Dysgonomonadaceae</taxon>
        <taxon>Fermentimonas</taxon>
    </lineage>
</organism>
<dbReference type="Proteomes" id="UP000032417">
    <property type="component" value="Chromosome 1"/>
</dbReference>
<dbReference type="KEGG" id="pbt:ING2E5B_2080"/>